<dbReference type="Pfam" id="PF00106">
    <property type="entry name" value="adh_short"/>
    <property type="match status" value="1"/>
</dbReference>
<keyword evidence="2" id="KW-0560">Oxidoreductase</keyword>
<evidence type="ECO:0000256" key="2">
    <source>
        <dbReference type="ARBA" id="ARBA00023002"/>
    </source>
</evidence>
<gene>
    <name evidence="5" type="ORF">ALTATR162_LOCUS11622</name>
</gene>
<proteinExistence type="predicted"/>
<evidence type="ECO:0000256" key="3">
    <source>
        <dbReference type="SAM" id="MobiDB-lite"/>
    </source>
</evidence>
<comment type="caution">
    <text evidence="5">The sequence shown here is derived from an EMBL/GenBank/DDBJ whole genome shotgun (WGS) entry which is preliminary data.</text>
</comment>
<evidence type="ECO:0000256" key="4">
    <source>
        <dbReference type="SAM" id="Phobius"/>
    </source>
</evidence>
<evidence type="ECO:0000256" key="1">
    <source>
        <dbReference type="ARBA" id="ARBA00022857"/>
    </source>
</evidence>
<dbReference type="OrthoDB" id="5423884at2759"/>
<organism evidence="5 6">
    <name type="scientific">Alternaria atra</name>
    <dbReference type="NCBI Taxonomy" id="119953"/>
    <lineage>
        <taxon>Eukaryota</taxon>
        <taxon>Fungi</taxon>
        <taxon>Dikarya</taxon>
        <taxon>Ascomycota</taxon>
        <taxon>Pezizomycotina</taxon>
        <taxon>Dothideomycetes</taxon>
        <taxon>Pleosporomycetidae</taxon>
        <taxon>Pleosporales</taxon>
        <taxon>Pleosporineae</taxon>
        <taxon>Pleosporaceae</taxon>
        <taxon>Alternaria</taxon>
        <taxon>Alternaria sect. Ulocladioides</taxon>
    </lineage>
</organism>
<name>A0A8J2IBY1_9PLEO</name>
<dbReference type="AlphaFoldDB" id="A0A8J2IBY1"/>
<reference evidence="5" key="1">
    <citation type="submission" date="2021-05" db="EMBL/GenBank/DDBJ databases">
        <authorList>
            <person name="Stam R."/>
        </authorList>
    </citation>
    <scope>NUCLEOTIDE SEQUENCE</scope>
    <source>
        <strain evidence="5">CS162</strain>
    </source>
</reference>
<dbReference type="InterPro" id="IPR002347">
    <property type="entry name" value="SDR_fam"/>
</dbReference>
<dbReference type="GO" id="GO:0030497">
    <property type="term" value="P:fatty acid elongation"/>
    <property type="evidence" value="ECO:0007669"/>
    <property type="project" value="TreeGrafter"/>
</dbReference>
<evidence type="ECO:0008006" key="7">
    <source>
        <dbReference type="Google" id="ProtNLM"/>
    </source>
</evidence>
<dbReference type="GO" id="GO:0005783">
    <property type="term" value="C:endoplasmic reticulum"/>
    <property type="evidence" value="ECO:0007669"/>
    <property type="project" value="TreeGrafter"/>
</dbReference>
<feature type="compositionally biased region" description="Basic residues" evidence="3">
    <location>
        <begin position="430"/>
        <end position="444"/>
    </location>
</feature>
<dbReference type="EMBL" id="CAJRGZ010000030">
    <property type="protein sequence ID" value="CAG5186581.1"/>
    <property type="molecule type" value="Genomic_DNA"/>
</dbReference>
<keyword evidence="1" id="KW-0521">NADP</keyword>
<accession>A0A8J2IBY1</accession>
<keyword evidence="4" id="KW-0812">Transmembrane</keyword>
<dbReference type="Proteomes" id="UP000676310">
    <property type="component" value="Unassembled WGS sequence"/>
</dbReference>
<dbReference type="GO" id="GO:0016491">
    <property type="term" value="F:oxidoreductase activity"/>
    <property type="evidence" value="ECO:0007669"/>
    <property type="project" value="UniProtKB-KW"/>
</dbReference>
<dbReference type="PRINTS" id="PR00081">
    <property type="entry name" value="GDHRDH"/>
</dbReference>
<dbReference type="RefSeq" id="XP_043175199.1">
    <property type="nucleotide sequence ID" value="XM_043319264.1"/>
</dbReference>
<evidence type="ECO:0000313" key="6">
    <source>
        <dbReference type="Proteomes" id="UP000676310"/>
    </source>
</evidence>
<protein>
    <recommendedName>
        <fullName evidence="7">NAD(P)-binding protein</fullName>
    </recommendedName>
</protein>
<dbReference type="SUPFAM" id="SSF51735">
    <property type="entry name" value="NAD(P)-binding Rossmann-fold domains"/>
    <property type="match status" value="1"/>
</dbReference>
<dbReference type="GeneID" id="67011915"/>
<keyword evidence="4" id="KW-0472">Membrane</keyword>
<dbReference type="PANTHER" id="PTHR43086">
    <property type="entry name" value="VERY-LONG-CHAIN 3-OXOOACYL-COA REDUCTASE"/>
    <property type="match status" value="1"/>
</dbReference>
<feature type="transmembrane region" description="Helical" evidence="4">
    <location>
        <begin position="387"/>
        <end position="405"/>
    </location>
</feature>
<evidence type="ECO:0000313" key="5">
    <source>
        <dbReference type="EMBL" id="CAG5186581.1"/>
    </source>
</evidence>
<dbReference type="InterPro" id="IPR036291">
    <property type="entry name" value="NAD(P)-bd_dom_sf"/>
</dbReference>
<sequence>MPPPLIHWFYASGLPKYLRQSPEGKASWALVTGASDGIGRAMSSELAARGFNVLIHGRNEAKLSNVRDELAAAYPQRDFCTVTVDASNFTSADIDRIVALVGKLPGLLTVLVNNVGGTAPLSSNFKYFESTTPEEMQALFSLNVQFPLQLTRAILPQLAAQGKPTLVLTCGSSAQVGQPYVAAYSGCKGALHAWNRALFAEQAEAKSSVEILEVVVGPTYTQQLQRDPNLKAVLLMPTADVMAKSILARHCGFASAAATPHIDLPPPQLAPASSVSGHELLFPQTTAAQTRRKPTTTTSLPTRILAASVAQLLDFAMPAVRDHYNAIANMAPRDSGLNPRQPAFHVPAIVLDAPKSAPIAKRQNIIYTQQGIIPTYYNISGPEPGTVVGIVLGSVAGFLLICWLIQSLTNTNNKTGTTTAMAGEEEIVVRRPRRSSHGARSSRRRSGEIREISRSPRRNSGRSQIIVEERRQAAPRARSIVVERQQRVPGDDVVEVIEEHEDYRERRGTRGGRGYR</sequence>
<keyword evidence="6" id="KW-1185">Reference proteome</keyword>
<feature type="region of interest" description="Disordered" evidence="3">
    <location>
        <begin position="430"/>
        <end position="470"/>
    </location>
</feature>
<keyword evidence="4" id="KW-1133">Transmembrane helix</keyword>
<dbReference type="Gene3D" id="3.40.50.720">
    <property type="entry name" value="NAD(P)-binding Rossmann-like Domain"/>
    <property type="match status" value="1"/>
</dbReference>
<feature type="compositionally biased region" description="Basic and acidic residues" evidence="3">
    <location>
        <begin position="445"/>
        <end position="454"/>
    </location>
</feature>
<dbReference type="PANTHER" id="PTHR43086:SF2">
    <property type="entry name" value="HYDROXYSTEROID DEHYDROGENASE-LIKE PROTEIN 1"/>
    <property type="match status" value="1"/>
</dbReference>